<dbReference type="AlphaFoldDB" id="A0A7X5F1P1"/>
<evidence type="ECO:0000256" key="1">
    <source>
        <dbReference type="SAM" id="MobiDB-lite"/>
    </source>
</evidence>
<reference evidence="3" key="1">
    <citation type="submission" date="2020-01" db="EMBL/GenBank/DDBJ databases">
        <authorList>
            <person name="Fang Y."/>
            <person name="Sun R."/>
            <person name="Nie L."/>
            <person name="He J."/>
            <person name="Hao L."/>
            <person name="Wang L."/>
            <person name="Su S."/>
            <person name="Lv E."/>
            <person name="Zhang Z."/>
            <person name="Xie R."/>
            <person name="Liu H."/>
        </authorList>
    </citation>
    <scope>NUCLEOTIDE SEQUENCE [LARGE SCALE GENOMIC DNA]</scope>
    <source>
        <strain evidence="3">XCT-53</strain>
    </source>
</reference>
<dbReference type="RefSeq" id="WP_161707611.1">
    <property type="nucleotide sequence ID" value="NZ_JAABLQ010000001.1"/>
</dbReference>
<gene>
    <name evidence="2" type="ORF">GWI72_00995</name>
</gene>
<dbReference type="EMBL" id="JAABLQ010000001">
    <property type="protein sequence ID" value="NBN76839.1"/>
    <property type="molecule type" value="Genomic_DNA"/>
</dbReference>
<feature type="compositionally biased region" description="Acidic residues" evidence="1">
    <location>
        <begin position="100"/>
        <end position="119"/>
    </location>
</feature>
<protein>
    <submittedName>
        <fullName evidence="2">Uncharacterized protein</fullName>
    </submittedName>
</protein>
<proteinExistence type="predicted"/>
<dbReference type="Proteomes" id="UP000586722">
    <property type="component" value="Unassembled WGS sequence"/>
</dbReference>
<evidence type="ECO:0000313" key="2">
    <source>
        <dbReference type="EMBL" id="NBN76839.1"/>
    </source>
</evidence>
<evidence type="ECO:0000313" key="3">
    <source>
        <dbReference type="Proteomes" id="UP000586722"/>
    </source>
</evidence>
<sequence length="119" mass="13564">MGHPLRERSNLVPLWLTIEPETRRRIEQAAEQLIALLDIIDGDPDLEPALGWPEEGPDACVRHGLTDEEEPSLGWPEVQRWGAPLSWRAHATNDNHHDCEIDEDEEDDLDPDANETDEE</sequence>
<name>A0A7X5F1P1_9HYPH</name>
<comment type="caution">
    <text evidence="2">The sequence shown here is derived from an EMBL/GenBank/DDBJ whole genome shotgun (WGS) entry which is preliminary data.</text>
</comment>
<keyword evidence="3" id="KW-1185">Reference proteome</keyword>
<organism evidence="2 3">
    <name type="scientific">Pannonibacter tanglangensis</name>
    <dbReference type="NCBI Taxonomy" id="2750084"/>
    <lineage>
        <taxon>Bacteria</taxon>
        <taxon>Pseudomonadati</taxon>
        <taxon>Pseudomonadota</taxon>
        <taxon>Alphaproteobacteria</taxon>
        <taxon>Hyphomicrobiales</taxon>
        <taxon>Stappiaceae</taxon>
        <taxon>Pannonibacter</taxon>
    </lineage>
</organism>
<feature type="region of interest" description="Disordered" evidence="1">
    <location>
        <begin position="94"/>
        <end position="119"/>
    </location>
</feature>
<accession>A0A7X5F1P1</accession>